<evidence type="ECO:0000256" key="3">
    <source>
        <dbReference type="SAM" id="MobiDB-lite"/>
    </source>
</evidence>
<proteinExistence type="inferred from homology"/>
<dbReference type="GO" id="GO:0006310">
    <property type="term" value="P:DNA recombination"/>
    <property type="evidence" value="ECO:0007669"/>
    <property type="project" value="InterPro"/>
</dbReference>
<gene>
    <name evidence="4" type="ORF">U0070_001825</name>
</gene>
<dbReference type="GO" id="GO:0007129">
    <property type="term" value="P:homologous chromosome pairing at meiosis"/>
    <property type="evidence" value="ECO:0007669"/>
    <property type="project" value="TreeGrafter"/>
</dbReference>
<evidence type="ECO:0000256" key="1">
    <source>
        <dbReference type="ARBA" id="ARBA00023254"/>
    </source>
</evidence>
<protein>
    <recommendedName>
        <fullName evidence="6">Meiosis-specific protein MEI4</fullName>
    </recommendedName>
</protein>
<dbReference type="Proteomes" id="UP001488838">
    <property type="component" value="Unassembled WGS sequence"/>
</dbReference>
<dbReference type="GO" id="GO:0042138">
    <property type="term" value="P:meiotic DNA double-strand break formation"/>
    <property type="evidence" value="ECO:0007669"/>
    <property type="project" value="InterPro"/>
</dbReference>
<evidence type="ECO:0000313" key="4">
    <source>
        <dbReference type="EMBL" id="KAK7817113.1"/>
    </source>
</evidence>
<comment type="similarity">
    <text evidence="2">Belongs to the MEI4L family.</text>
</comment>
<dbReference type="PANTHER" id="PTHR28575:SF1">
    <property type="entry name" value="MEIOSIS-SPECIFIC PROTEIN MEI4"/>
    <property type="match status" value="1"/>
</dbReference>
<dbReference type="EMBL" id="JBBHLL010000097">
    <property type="protein sequence ID" value="KAK7817113.1"/>
    <property type="molecule type" value="Genomic_DNA"/>
</dbReference>
<dbReference type="AlphaFoldDB" id="A0AAW0IS40"/>
<organism evidence="4 5">
    <name type="scientific">Myodes glareolus</name>
    <name type="common">Bank vole</name>
    <name type="synonym">Clethrionomys glareolus</name>
    <dbReference type="NCBI Taxonomy" id="447135"/>
    <lineage>
        <taxon>Eukaryota</taxon>
        <taxon>Metazoa</taxon>
        <taxon>Chordata</taxon>
        <taxon>Craniata</taxon>
        <taxon>Vertebrata</taxon>
        <taxon>Euteleostomi</taxon>
        <taxon>Mammalia</taxon>
        <taxon>Eutheria</taxon>
        <taxon>Euarchontoglires</taxon>
        <taxon>Glires</taxon>
        <taxon>Rodentia</taxon>
        <taxon>Myomorpha</taxon>
        <taxon>Muroidea</taxon>
        <taxon>Cricetidae</taxon>
        <taxon>Arvicolinae</taxon>
        <taxon>Myodes</taxon>
    </lineage>
</organism>
<sequence length="896" mass="99264">MGPARVGELPLAQVDSFGTKAKMDVQTWYLKTSKLALALAIIRSKPADRSSREYAEQLAVLVTQQDSRGKSKVEALEAEVLQLRQQLFLSRISSGLFKNGFCLIDLSIGERGHDVLPPLPDQEPRSSENTVALMDDSGCVLSSEQRSEPAELSPHLVESCSPPPLLPLPLEKKPCTALGHPPSSHMQFLQHLLELKKLTESSGLKIYLSHFEKDTSTVSDSVTQLLDGLITFYHNPKLPFSSFWMEAVGTLARLMSDFNLSNHILKKCSKKLEEFEKTLLQAVLGNDSINRVQHHVSQSLVTLGSCSLLRKPIILLLLSEVNSFVDDLGAITQVQEGEHPNRLDSKNPVYAEETSPSVIVNGFSERPRASHIQRIRPHSENLHPSDTCKTVSRSAQMMCNLNTAMIRSREGESPNRLDRQNPVYAEEASPSVIVNGFSERLRASHIQGIWLDHVLVQSQSNRPWLIFSAGQGNYDVTRYENIFSLFWILEQLFQQEIQGDPSLHIDHSSPEIQAFLQKHDETIFRLSDAFPLLTFYLWRLGVLLTSAGMETARSLDFRFMLQENITSSKRTKLVTTAHLTMATKSRKEVEAGQQEQEDSGKRKARLAVLTHAQKTQGVTTSLNKSFINGGQLYCADLARRRAHSSSVAADERQSHISCPLQVQEGEYPNRLDPKNPVYAEETSPSVIVNGFSERPQASHIQRIRPHSENLVGSRARSVAVQLPLDPGGKGPAAVGVGEESLGTLKTLLQELGGGCALFPGRQAAQFIMKNSQAGAPDENLEAQQKQNHGEIMLTCLLLVLSSRVFYASGTLKGHLTLSHLKGQKREDIQEKNRIKQDIGSQGFLPCGKFQFPPPPSRSRKKAAITLSTIDGAAPPEGSYVYRVVLAGQTVARDIWC</sequence>
<accession>A0AAW0IS40</accession>
<evidence type="ECO:0000313" key="5">
    <source>
        <dbReference type="Proteomes" id="UP001488838"/>
    </source>
</evidence>
<dbReference type="GO" id="GO:0000800">
    <property type="term" value="C:lateral element"/>
    <property type="evidence" value="ECO:0007669"/>
    <property type="project" value="TreeGrafter"/>
</dbReference>
<keyword evidence="1" id="KW-0469">Meiosis</keyword>
<dbReference type="GO" id="GO:0007283">
    <property type="term" value="P:spermatogenesis"/>
    <property type="evidence" value="ECO:0007669"/>
    <property type="project" value="TreeGrafter"/>
</dbReference>
<feature type="region of interest" description="Disordered" evidence="3">
    <location>
        <begin position="584"/>
        <end position="603"/>
    </location>
</feature>
<dbReference type="Pfam" id="PF13971">
    <property type="entry name" value="Mei4"/>
    <property type="match status" value="2"/>
</dbReference>
<evidence type="ECO:0000256" key="2">
    <source>
        <dbReference type="ARBA" id="ARBA00093453"/>
    </source>
</evidence>
<comment type="caution">
    <text evidence="4">The sequence shown here is derived from an EMBL/GenBank/DDBJ whole genome shotgun (WGS) entry which is preliminary data.</text>
</comment>
<reference evidence="4 5" key="1">
    <citation type="journal article" date="2023" name="bioRxiv">
        <title>Conserved and derived expression patterns and positive selection on dental genes reveal complex evolutionary context of ever-growing rodent molars.</title>
        <authorList>
            <person name="Calamari Z.T."/>
            <person name="Song A."/>
            <person name="Cohen E."/>
            <person name="Akter M."/>
            <person name="Roy R.D."/>
            <person name="Hallikas O."/>
            <person name="Christensen M.M."/>
            <person name="Li P."/>
            <person name="Marangoni P."/>
            <person name="Jernvall J."/>
            <person name="Klein O.D."/>
        </authorList>
    </citation>
    <scope>NUCLEOTIDE SEQUENCE [LARGE SCALE GENOMIC DNA]</scope>
    <source>
        <strain evidence="4">V071</strain>
    </source>
</reference>
<dbReference type="PANTHER" id="PTHR28575">
    <property type="entry name" value="MEIOSIS-SPECIFIC PROTEIN MEI4"/>
    <property type="match status" value="1"/>
</dbReference>
<keyword evidence="5" id="KW-1185">Reference proteome</keyword>
<evidence type="ECO:0008006" key="6">
    <source>
        <dbReference type="Google" id="ProtNLM"/>
    </source>
</evidence>
<dbReference type="InterPro" id="IPR025888">
    <property type="entry name" value="MEI4"/>
</dbReference>
<name>A0AAW0IS40_MYOGA</name>
<dbReference type="GO" id="GO:0048477">
    <property type="term" value="P:oogenesis"/>
    <property type="evidence" value="ECO:0007669"/>
    <property type="project" value="TreeGrafter"/>
</dbReference>